<dbReference type="Proteomes" id="UP000184339">
    <property type="component" value="Unassembled WGS sequence"/>
</dbReference>
<dbReference type="RefSeq" id="WP_084560270.1">
    <property type="nucleotide sequence ID" value="NZ_FRCX01000009.1"/>
</dbReference>
<keyword evidence="2" id="KW-1185">Reference proteome</keyword>
<dbReference type="EMBL" id="FRCX01000009">
    <property type="protein sequence ID" value="SHN38517.1"/>
    <property type="molecule type" value="Genomic_DNA"/>
</dbReference>
<protein>
    <submittedName>
        <fullName evidence="1">Zn-binding Pro-Ala-Ala-Arg (PAAR) domain-containing protein, incolved in TypeVI secretion</fullName>
    </submittedName>
</protein>
<reference evidence="2" key="1">
    <citation type="submission" date="2016-11" db="EMBL/GenBank/DDBJ databases">
        <authorList>
            <person name="Varghese N."/>
            <person name="Submissions S."/>
        </authorList>
    </citation>
    <scope>NUCLEOTIDE SEQUENCE [LARGE SCALE GENOMIC DNA]</scope>
    <source>
        <strain evidence="2">Sac-22</strain>
    </source>
</reference>
<evidence type="ECO:0000313" key="1">
    <source>
        <dbReference type="EMBL" id="SHN38517.1"/>
    </source>
</evidence>
<dbReference type="STRING" id="551987.SAMN05192549_109142"/>
<organism evidence="1 2">
    <name type="scientific">Duganella sacchari</name>
    <dbReference type="NCBI Taxonomy" id="551987"/>
    <lineage>
        <taxon>Bacteria</taxon>
        <taxon>Pseudomonadati</taxon>
        <taxon>Pseudomonadota</taxon>
        <taxon>Betaproteobacteria</taxon>
        <taxon>Burkholderiales</taxon>
        <taxon>Oxalobacteraceae</taxon>
        <taxon>Telluria group</taxon>
        <taxon>Duganella</taxon>
    </lineage>
</organism>
<dbReference type="OrthoDB" id="8594232at2"/>
<proteinExistence type="predicted"/>
<dbReference type="AlphaFoldDB" id="A0A1M7R1F1"/>
<evidence type="ECO:0000313" key="2">
    <source>
        <dbReference type="Proteomes" id="UP000184339"/>
    </source>
</evidence>
<dbReference type="CDD" id="cd14744">
    <property type="entry name" value="PAAR_CT_2"/>
    <property type="match status" value="1"/>
</dbReference>
<name>A0A1M7R1F1_9BURK</name>
<dbReference type="InterPro" id="IPR008727">
    <property type="entry name" value="PAAR_motif"/>
</dbReference>
<sequence>MQRYTITLGASTSAGGKVISASSQGAINGIAIALENDLIFCPACKTTGKILCVGPRIPETWNGQQVALEGDLCFCGCSPSPRLIPCQTLRSQVIAEVAAETGLSNEDTIGAASDSGYDLDFLIIDEQSGSPAIGWPYSIELTDGLFLNGKTDGAGRTTRIASVRMVDAILRVYAPEVAPVNPLWDR</sequence>
<accession>A0A1M7R1F1</accession>
<dbReference type="Pfam" id="PF05488">
    <property type="entry name" value="PAAR_motif"/>
    <property type="match status" value="1"/>
</dbReference>
<gene>
    <name evidence="1" type="ORF">SAMN05192549_109142</name>
</gene>